<evidence type="ECO:0000313" key="1">
    <source>
        <dbReference type="EMBL" id="UVW34223.1"/>
    </source>
</evidence>
<sequence>MNRDNLLSLRSDARKIHSYRQHLLICTAGKCAPAEQTNDAWEYLKRRIRELELLDVDGGVYRSKVECLRICRQGPIMVSYPDGTWYHSCTPDVIERILQEHVLGGRVVEEYAFASNSMLQGPQALDIPEGPAALEIK</sequence>
<dbReference type="Gene3D" id="3.40.30.10">
    <property type="entry name" value="Glutaredoxin"/>
    <property type="match status" value="1"/>
</dbReference>
<organism evidence="1 2">
    <name type="scientific">SAR92 clade bacterium H455</name>
    <dbReference type="NCBI Taxonomy" id="2974818"/>
    <lineage>
        <taxon>Bacteria</taxon>
        <taxon>Pseudomonadati</taxon>
        <taxon>Pseudomonadota</taxon>
        <taxon>Gammaproteobacteria</taxon>
        <taxon>Cellvibrionales</taxon>
        <taxon>Porticoccaceae</taxon>
        <taxon>SAR92 clade</taxon>
    </lineage>
</organism>
<proteinExistence type="predicted"/>
<reference evidence="1" key="1">
    <citation type="submission" date="2022-08" db="EMBL/GenBank/DDBJ databases">
        <title>Catabolic pathway analysis in culturable SAR92 clade bacteria reveals their overlooked roles in DMSP degradation in coastal seas.</title>
        <authorList>
            <person name="He X."/>
            <person name="Zhang X."/>
            <person name="Zhang Y."/>
        </authorList>
    </citation>
    <scope>NUCLEOTIDE SEQUENCE</scope>
    <source>
        <strain evidence="1">H455</strain>
    </source>
</reference>
<name>A0ABY5TK29_9GAMM</name>
<dbReference type="InterPro" id="IPR036249">
    <property type="entry name" value="Thioredoxin-like_sf"/>
</dbReference>
<dbReference type="CDD" id="cd02980">
    <property type="entry name" value="TRX_Fd_family"/>
    <property type="match status" value="1"/>
</dbReference>
<dbReference type="EMBL" id="CP103416">
    <property type="protein sequence ID" value="UVW34223.1"/>
    <property type="molecule type" value="Genomic_DNA"/>
</dbReference>
<accession>A0ABY5TK29</accession>
<dbReference type="SUPFAM" id="SSF52833">
    <property type="entry name" value="Thioredoxin-like"/>
    <property type="match status" value="1"/>
</dbReference>
<keyword evidence="2" id="KW-1185">Reference proteome</keyword>
<gene>
    <name evidence="1" type="ORF">NYF23_09330</name>
</gene>
<evidence type="ECO:0000313" key="2">
    <source>
        <dbReference type="Proteomes" id="UP001059934"/>
    </source>
</evidence>
<protein>
    <submittedName>
        <fullName evidence="1">(2Fe-2S) ferredoxin domain-containing protein</fullName>
    </submittedName>
</protein>
<dbReference type="Proteomes" id="UP001059934">
    <property type="component" value="Chromosome"/>
</dbReference>